<dbReference type="RefSeq" id="WP_154786539.1">
    <property type="nucleotide sequence ID" value="NZ_WMBB01000002.1"/>
</dbReference>
<protein>
    <submittedName>
        <fullName evidence="2">Uncharacterized protein</fullName>
    </submittedName>
</protein>
<dbReference type="EMBL" id="WMBB01000002">
    <property type="protein sequence ID" value="MTE12035.1"/>
    <property type="molecule type" value="Genomic_DNA"/>
</dbReference>
<dbReference type="AlphaFoldDB" id="A0A6I3KUC2"/>
<dbReference type="Proteomes" id="UP000432464">
    <property type="component" value="Unassembled WGS sequence"/>
</dbReference>
<feature type="signal peptide" evidence="1">
    <location>
        <begin position="1"/>
        <end position="34"/>
    </location>
</feature>
<name>A0A6I3KUC2_9NOCA</name>
<keyword evidence="3" id="KW-1185">Reference proteome</keyword>
<proteinExistence type="predicted"/>
<gene>
    <name evidence="2" type="ORF">GLP40_04425</name>
</gene>
<feature type="chain" id="PRO_5026249376" evidence="1">
    <location>
        <begin position="35"/>
        <end position="408"/>
    </location>
</feature>
<evidence type="ECO:0000313" key="2">
    <source>
        <dbReference type="EMBL" id="MTE12035.1"/>
    </source>
</evidence>
<comment type="caution">
    <text evidence="2">The sequence shown here is derived from an EMBL/GenBank/DDBJ whole genome shotgun (WGS) entry which is preliminary data.</text>
</comment>
<accession>A0A6I3KUC2</accession>
<sequence length="408" mass="42986">MRLARFAPLLGALSITAVLSTAALIPGAAAPAHADEGDTLAAAEISDAGDVCGKPAATFDDVITAAATAIRTVVPAEQQAAYDRSVDDFRQNVASIHVHRNGLPLGPDEVNDRTQFLDDPIVTYIVNNLDAIKTGRLHRTIALSDLKVRDVVEVFILATRIVKIPAQFAASLVPTVGFVLKPIVGALFNGVKSLARSVQSQLSLGCDANGVYQKLRLDVPDEHVEVPQPLIDLANQLTKADGGCTPLAELKTSELVERARGFLATTAGLPVDPAMVNANADALQGFLQSNRVADVLMMRRTEQLGPIVDSMDYGPLTFLANLGFDIYEGRALNTVALGDVKVENVFSLITLALDTTSLLLTVGNTVAGFTGVSSTILTPLSMAETIAFAPTTYGAPILRGVMQSMCAA</sequence>
<evidence type="ECO:0000256" key="1">
    <source>
        <dbReference type="SAM" id="SignalP"/>
    </source>
</evidence>
<reference evidence="2 3" key="1">
    <citation type="submission" date="2019-11" db="EMBL/GenBank/DDBJ databases">
        <title>Nocardia sp. nov. CT2-14 isolated from soil.</title>
        <authorList>
            <person name="Kanchanasin P."/>
            <person name="Tanasupawat S."/>
            <person name="Yuki M."/>
            <person name="Kudo T."/>
        </authorList>
    </citation>
    <scope>NUCLEOTIDE SEQUENCE [LARGE SCALE GENOMIC DNA]</scope>
    <source>
        <strain evidence="2 3">CT2-14</strain>
    </source>
</reference>
<evidence type="ECO:0000313" key="3">
    <source>
        <dbReference type="Proteomes" id="UP000432464"/>
    </source>
</evidence>
<keyword evidence="1" id="KW-0732">Signal</keyword>
<organism evidence="2 3">
    <name type="scientific">Nocardia aurantiaca</name>
    <dbReference type="NCBI Taxonomy" id="2675850"/>
    <lineage>
        <taxon>Bacteria</taxon>
        <taxon>Bacillati</taxon>
        <taxon>Actinomycetota</taxon>
        <taxon>Actinomycetes</taxon>
        <taxon>Mycobacteriales</taxon>
        <taxon>Nocardiaceae</taxon>
        <taxon>Nocardia</taxon>
    </lineage>
</organism>